<dbReference type="eggNOG" id="COG3042">
    <property type="taxonomic scope" value="Bacteria"/>
</dbReference>
<dbReference type="STRING" id="360910.BAV1488"/>
<keyword evidence="2" id="KW-1185">Reference proteome</keyword>
<gene>
    <name evidence="1" type="ordered locus">BAV1488</name>
</gene>
<dbReference type="InterPro" id="IPR005590">
    <property type="entry name" value="DUF333"/>
</dbReference>
<dbReference type="OrthoDB" id="148878at2"/>
<protein>
    <submittedName>
        <fullName evidence="1">Haemolysin</fullName>
    </submittedName>
</protein>
<evidence type="ECO:0000313" key="1">
    <source>
        <dbReference type="EMBL" id="CAJ49101.1"/>
    </source>
</evidence>
<dbReference type="PANTHER" id="PTHR38008:SF2">
    <property type="entry name" value="HEMOLYSIN"/>
    <property type="match status" value="1"/>
</dbReference>
<name>Q2L271_BORA1</name>
<organism evidence="1 2">
    <name type="scientific">Bordetella avium (strain 197N)</name>
    <dbReference type="NCBI Taxonomy" id="360910"/>
    <lineage>
        <taxon>Bacteria</taxon>
        <taxon>Pseudomonadati</taxon>
        <taxon>Pseudomonadota</taxon>
        <taxon>Betaproteobacteria</taxon>
        <taxon>Burkholderiales</taxon>
        <taxon>Alcaligenaceae</taxon>
        <taxon>Bordetella</taxon>
    </lineage>
</organism>
<sequence>MRKIGIGLASLLVAGCTNSGGLAKPVGQVSPASVHCVEVGGTLELQRAGQGQLGMCTLPDGSRIEEWALFQRDRASR</sequence>
<dbReference type="HOGENOM" id="CLU_155318_1_1_4"/>
<dbReference type="EMBL" id="AM167904">
    <property type="protein sequence ID" value="CAJ49101.1"/>
    <property type="molecule type" value="Genomic_DNA"/>
</dbReference>
<proteinExistence type="predicted"/>
<dbReference type="PROSITE" id="PS51257">
    <property type="entry name" value="PROKAR_LIPOPROTEIN"/>
    <property type="match status" value="1"/>
</dbReference>
<dbReference type="Proteomes" id="UP000001977">
    <property type="component" value="Chromosome"/>
</dbReference>
<dbReference type="Pfam" id="PF03891">
    <property type="entry name" value="DUF333"/>
    <property type="match status" value="1"/>
</dbReference>
<reference evidence="1 2" key="1">
    <citation type="journal article" date="2006" name="J. Bacteriol.">
        <title>Comparison of the genome sequence of the poultry pathogen Bordetella avium with those of B. bronchiseptica, B. pertussis, and B. parapertussis reveals extensive diversity in surface structures associated with host interaction.</title>
        <authorList>
            <person name="Sebaihia M."/>
            <person name="Preston A."/>
            <person name="Maskell D.J."/>
            <person name="Kuzmiak H."/>
            <person name="Connell T.D."/>
            <person name="King N.D."/>
            <person name="Orndorff P.E."/>
            <person name="Miyamoto D.M."/>
            <person name="Thomson N.R."/>
            <person name="Harris D."/>
            <person name="Goble A."/>
            <person name="Lord A."/>
            <person name="Murphy L."/>
            <person name="Quail M.A."/>
            <person name="Rutter S."/>
            <person name="Squares R."/>
            <person name="Squares S."/>
            <person name="Woodward J."/>
            <person name="Parkhill J."/>
            <person name="Temple L.M."/>
        </authorList>
    </citation>
    <scope>NUCLEOTIDE SEQUENCE [LARGE SCALE GENOMIC DNA]</scope>
    <source>
        <strain evidence="1 2">197N</strain>
    </source>
</reference>
<evidence type="ECO:0000313" key="2">
    <source>
        <dbReference type="Proteomes" id="UP000001977"/>
    </source>
</evidence>
<dbReference type="KEGG" id="bav:BAV1488"/>
<dbReference type="AlphaFoldDB" id="Q2L271"/>
<accession>Q2L271</accession>
<dbReference type="PANTHER" id="PTHR38008">
    <property type="entry name" value="HEMOLYSIN-RELATED"/>
    <property type="match status" value="1"/>
</dbReference>